<evidence type="ECO:0000256" key="1">
    <source>
        <dbReference type="SAM" id="MobiDB-lite"/>
    </source>
</evidence>
<sequence>MDILSSKNGTIPKVRPQHSRPSSGRTKHQNPSSRSQHCLTPTGHSTSSISLAEAAVAMKRQGATYPQKWFAASQCLSVTRRHRLRQWLGLRHQLAAVSELSPWFTA</sequence>
<comment type="caution">
    <text evidence="2">The sequence shown here is derived from an EMBL/GenBank/DDBJ whole genome shotgun (WGS) entry which is preliminary data.</text>
</comment>
<protein>
    <submittedName>
        <fullName evidence="2">Uncharacterized protein</fullName>
    </submittedName>
</protein>
<accession>A0A448WPG4</accession>
<name>A0A448WPG4_9PLAT</name>
<evidence type="ECO:0000313" key="2">
    <source>
        <dbReference type="EMBL" id="VEL16843.1"/>
    </source>
</evidence>
<proteinExistence type="predicted"/>
<dbReference type="Proteomes" id="UP000784294">
    <property type="component" value="Unassembled WGS sequence"/>
</dbReference>
<reference evidence="2" key="1">
    <citation type="submission" date="2018-11" db="EMBL/GenBank/DDBJ databases">
        <authorList>
            <consortium name="Pathogen Informatics"/>
        </authorList>
    </citation>
    <scope>NUCLEOTIDE SEQUENCE</scope>
</reference>
<organism evidence="2 3">
    <name type="scientific">Protopolystoma xenopodis</name>
    <dbReference type="NCBI Taxonomy" id="117903"/>
    <lineage>
        <taxon>Eukaryota</taxon>
        <taxon>Metazoa</taxon>
        <taxon>Spiralia</taxon>
        <taxon>Lophotrochozoa</taxon>
        <taxon>Platyhelminthes</taxon>
        <taxon>Monogenea</taxon>
        <taxon>Polyopisthocotylea</taxon>
        <taxon>Polystomatidea</taxon>
        <taxon>Polystomatidae</taxon>
        <taxon>Protopolystoma</taxon>
    </lineage>
</organism>
<feature type="compositionally biased region" description="Polar residues" evidence="1">
    <location>
        <begin position="19"/>
        <end position="46"/>
    </location>
</feature>
<feature type="region of interest" description="Disordered" evidence="1">
    <location>
        <begin position="1"/>
        <end position="46"/>
    </location>
</feature>
<dbReference type="EMBL" id="CAAALY010030068">
    <property type="protein sequence ID" value="VEL16843.1"/>
    <property type="molecule type" value="Genomic_DNA"/>
</dbReference>
<keyword evidence="3" id="KW-1185">Reference proteome</keyword>
<dbReference type="AlphaFoldDB" id="A0A448WPG4"/>
<evidence type="ECO:0000313" key="3">
    <source>
        <dbReference type="Proteomes" id="UP000784294"/>
    </source>
</evidence>
<gene>
    <name evidence="2" type="ORF">PXEA_LOCUS10283</name>
</gene>